<dbReference type="EC" id="2.1.1.33" evidence="9"/>
<evidence type="ECO:0000256" key="1">
    <source>
        <dbReference type="ARBA" id="ARBA00000142"/>
    </source>
</evidence>
<dbReference type="NCBIfam" id="TIGR00091">
    <property type="entry name" value="tRNA (guanosine(46)-N7)-methyltransferase TrmB"/>
    <property type="match status" value="1"/>
</dbReference>
<evidence type="ECO:0000313" key="10">
    <source>
        <dbReference type="EMBL" id="MBB6477773.1"/>
    </source>
</evidence>
<dbReference type="PROSITE" id="PS51625">
    <property type="entry name" value="SAM_MT_TRMB"/>
    <property type="match status" value="1"/>
</dbReference>
<dbReference type="SUPFAM" id="SSF53335">
    <property type="entry name" value="S-adenosyl-L-methionine-dependent methyltransferases"/>
    <property type="match status" value="1"/>
</dbReference>
<evidence type="ECO:0000256" key="3">
    <source>
        <dbReference type="ARBA" id="ARBA00022603"/>
    </source>
</evidence>
<evidence type="ECO:0000256" key="8">
    <source>
        <dbReference type="ARBA" id="ARBA00060767"/>
    </source>
</evidence>
<dbReference type="OrthoDB" id="9802090at2"/>
<evidence type="ECO:0000256" key="9">
    <source>
        <dbReference type="HAMAP-Rule" id="MF_01057"/>
    </source>
</evidence>
<evidence type="ECO:0000256" key="4">
    <source>
        <dbReference type="ARBA" id="ARBA00022679"/>
    </source>
</evidence>
<keyword evidence="4 9" id="KW-0808">Transferase</keyword>
<evidence type="ECO:0000256" key="5">
    <source>
        <dbReference type="ARBA" id="ARBA00022691"/>
    </source>
</evidence>
<dbReference type="InterPro" id="IPR003358">
    <property type="entry name" value="tRNA_(Gua-N-7)_MeTrfase_Trmb"/>
</dbReference>
<protein>
    <recommendedName>
        <fullName evidence="9">tRNA (guanine-N(7)-)-methyltransferase</fullName>
        <ecNumber evidence="9">2.1.1.33</ecNumber>
    </recommendedName>
    <alternativeName>
        <fullName evidence="9">tRNA (guanine(46)-N(7))-methyltransferase</fullName>
    </alternativeName>
    <alternativeName>
        <fullName evidence="9">tRNA(m7G46)-methyltransferase</fullName>
    </alternativeName>
</protein>
<reference evidence="10 11" key="1">
    <citation type="submission" date="2020-08" db="EMBL/GenBank/DDBJ databases">
        <title>Genomic Encyclopedia of Type Strains, Phase IV (KMG-IV): sequencing the most valuable type-strain genomes for metagenomic binning, comparative biology and taxonomic classification.</title>
        <authorList>
            <person name="Goeker M."/>
        </authorList>
    </citation>
    <scope>NUCLEOTIDE SEQUENCE [LARGE SCALE GENOMIC DNA]</scope>
    <source>
        <strain evidence="10 11">DSM 21255</strain>
    </source>
</reference>
<evidence type="ECO:0000256" key="6">
    <source>
        <dbReference type="ARBA" id="ARBA00022694"/>
    </source>
</evidence>
<comment type="pathway">
    <text evidence="7 9">tRNA modification; N(7)-methylguanine-tRNA biosynthesis.</text>
</comment>
<proteinExistence type="inferred from homology"/>
<comment type="similarity">
    <text evidence="8 9">Belongs to the class I-like SAM-binding methyltransferase superfamily. TrmB family.</text>
</comment>
<dbReference type="AlphaFoldDB" id="A0A841R1Z4"/>
<comment type="caution">
    <text evidence="10">The sequence shown here is derived from an EMBL/GenBank/DDBJ whole genome shotgun (WGS) entry which is preliminary data.</text>
</comment>
<sequence>MRLRRKPWIDEAILEYADFLSIGWPENCRGRWQDIFARGERPLWVELGTGKGQFIAGLAARHEDVNIIGIELQRGVLYYAGQKVAAAELANVRLVEGDISELLDVFAPGEVDRFYLNFCDPWPKARHAKRRLTHRGFLEKYATLLAPQGEIHFKTDNHDLFYFSIEEFQALGWTLRDVTDDLHQNEPAENVRTEYEQKFSAKGQPIYRLVAVVPERKGHDEENA</sequence>
<feature type="binding site" evidence="9">
    <location>
        <position position="120"/>
    </location>
    <ligand>
        <name>S-adenosyl-L-methionine</name>
        <dbReference type="ChEBI" id="CHEBI:59789"/>
    </ligand>
</feature>
<feature type="binding site" evidence="9">
    <location>
        <position position="124"/>
    </location>
    <ligand>
        <name>substrate</name>
    </ligand>
</feature>
<dbReference type="Gene3D" id="3.40.50.150">
    <property type="entry name" value="Vaccinia Virus protein VP39"/>
    <property type="match status" value="1"/>
</dbReference>
<keyword evidence="11" id="KW-1185">Reference proteome</keyword>
<name>A0A841R1Z4_9FIRM</name>
<dbReference type="PANTHER" id="PTHR23417">
    <property type="entry name" value="3-DEOXY-D-MANNO-OCTULOSONIC-ACID TRANSFERASE/TRNA GUANINE-N 7 - -METHYLTRANSFERASE"/>
    <property type="match status" value="1"/>
</dbReference>
<keyword evidence="3 9" id="KW-0489">Methyltransferase</keyword>
<dbReference type="RefSeq" id="WP_159822733.1">
    <property type="nucleotide sequence ID" value="NZ_CABWNB010000002.1"/>
</dbReference>
<evidence type="ECO:0000313" key="11">
    <source>
        <dbReference type="Proteomes" id="UP000591941"/>
    </source>
</evidence>
<feature type="binding site" evidence="9">
    <location>
        <position position="156"/>
    </location>
    <ligand>
        <name>substrate</name>
    </ligand>
</feature>
<evidence type="ECO:0000256" key="2">
    <source>
        <dbReference type="ARBA" id="ARBA00003015"/>
    </source>
</evidence>
<dbReference type="FunFam" id="3.40.50.150:FF:000035">
    <property type="entry name" value="tRNA (guanine-N(7)-)-methyltransferase"/>
    <property type="match status" value="1"/>
</dbReference>
<feature type="binding site" evidence="9">
    <location>
        <position position="46"/>
    </location>
    <ligand>
        <name>S-adenosyl-L-methionine</name>
        <dbReference type="ChEBI" id="CHEBI:59789"/>
    </ligand>
</feature>
<dbReference type="Proteomes" id="UP000591941">
    <property type="component" value="Unassembled WGS sequence"/>
</dbReference>
<comment type="function">
    <text evidence="2 9">Catalyzes the formation of N(7)-methylguanine at position 46 (m7G46) in tRNA.</text>
</comment>
<accession>A0A841R1Z4</accession>
<evidence type="ECO:0000256" key="7">
    <source>
        <dbReference type="ARBA" id="ARBA00060552"/>
    </source>
</evidence>
<dbReference type="GeneID" id="93486084"/>
<dbReference type="HAMAP" id="MF_01057">
    <property type="entry name" value="tRNA_methyltr_TrmB"/>
    <property type="match status" value="1"/>
</dbReference>
<dbReference type="NCBIfam" id="NF001080">
    <property type="entry name" value="PRK00121.2-2"/>
    <property type="match status" value="1"/>
</dbReference>
<keyword evidence="5 9" id="KW-0949">S-adenosyl-L-methionine</keyword>
<dbReference type="UniPathway" id="UPA00989"/>
<organism evidence="10 11">
    <name type="scientific">Negativicoccus succinicivorans</name>
    <dbReference type="NCBI Taxonomy" id="620903"/>
    <lineage>
        <taxon>Bacteria</taxon>
        <taxon>Bacillati</taxon>
        <taxon>Bacillota</taxon>
        <taxon>Negativicutes</taxon>
        <taxon>Veillonellales</taxon>
        <taxon>Veillonellaceae</taxon>
        <taxon>Negativicoccus</taxon>
    </lineage>
</organism>
<dbReference type="InterPro" id="IPR029063">
    <property type="entry name" value="SAM-dependent_MTases_sf"/>
</dbReference>
<keyword evidence="6 9" id="KW-0819">tRNA processing</keyword>
<dbReference type="PANTHER" id="PTHR23417:SF14">
    <property type="entry name" value="PENTACOTRIPEPTIDE-REPEAT REGION OF PRORP DOMAIN-CONTAINING PROTEIN"/>
    <property type="match status" value="1"/>
</dbReference>
<gene>
    <name evidence="9" type="primary">trmB</name>
    <name evidence="10" type="ORF">HNR45_000806</name>
</gene>
<comment type="catalytic activity">
    <reaction evidence="1 9">
        <text>guanosine(46) in tRNA + S-adenosyl-L-methionine = N(7)-methylguanosine(46) in tRNA + S-adenosyl-L-homocysteine</text>
        <dbReference type="Rhea" id="RHEA:42708"/>
        <dbReference type="Rhea" id="RHEA-COMP:10188"/>
        <dbReference type="Rhea" id="RHEA-COMP:10189"/>
        <dbReference type="ChEBI" id="CHEBI:57856"/>
        <dbReference type="ChEBI" id="CHEBI:59789"/>
        <dbReference type="ChEBI" id="CHEBI:74269"/>
        <dbReference type="ChEBI" id="CHEBI:74480"/>
        <dbReference type="EC" id="2.1.1.33"/>
    </reaction>
</comment>
<comment type="caution">
    <text evidence="9">Lacks conserved residue(s) required for the propagation of feature annotation.</text>
</comment>
<feature type="binding site" evidence="9">
    <location>
        <position position="71"/>
    </location>
    <ligand>
        <name>S-adenosyl-L-methionine</name>
        <dbReference type="ChEBI" id="CHEBI:59789"/>
    </ligand>
</feature>
<feature type="binding site" evidence="9">
    <location>
        <begin position="193"/>
        <end position="196"/>
    </location>
    <ligand>
        <name>substrate</name>
    </ligand>
</feature>
<feature type="binding site" evidence="9">
    <location>
        <position position="98"/>
    </location>
    <ligand>
        <name>S-adenosyl-L-methionine</name>
        <dbReference type="ChEBI" id="CHEBI:59789"/>
    </ligand>
</feature>
<dbReference type="Pfam" id="PF02390">
    <property type="entry name" value="Methyltransf_4"/>
    <property type="match status" value="1"/>
</dbReference>
<dbReference type="CDD" id="cd02440">
    <property type="entry name" value="AdoMet_MTases"/>
    <property type="match status" value="1"/>
</dbReference>
<dbReference type="GO" id="GO:0043527">
    <property type="term" value="C:tRNA methyltransferase complex"/>
    <property type="evidence" value="ECO:0007669"/>
    <property type="project" value="TreeGrafter"/>
</dbReference>
<dbReference type="EMBL" id="JACHHI010000003">
    <property type="protein sequence ID" value="MBB6477773.1"/>
    <property type="molecule type" value="Genomic_DNA"/>
</dbReference>
<dbReference type="GO" id="GO:0008176">
    <property type="term" value="F:tRNA (guanine(46)-N7)-methyltransferase activity"/>
    <property type="evidence" value="ECO:0007669"/>
    <property type="project" value="UniProtKB-UniRule"/>
</dbReference>
<dbReference type="InterPro" id="IPR055361">
    <property type="entry name" value="tRNA_methyltr_TrmB_bact"/>
</dbReference>